<dbReference type="InterPro" id="IPR011330">
    <property type="entry name" value="Glyco_hydro/deAcase_b/a-brl"/>
</dbReference>
<dbReference type="SUPFAM" id="SSF88713">
    <property type="entry name" value="Glycoside hydrolase/deacetylase"/>
    <property type="match status" value="1"/>
</dbReference>
<evidence type="ECO:0000256" key="2">
    <source>
        <dbReference type="ARBA" id="ARBA00022723"/>
    </source>
</evidence>
<evidence type="ECO:0000313" key="6">
    <source>
        <dbReference type="EMBL" id="HGK23232.1"/>
    </source>
</evidence>
<dbReference type="EMBL" id="DTDV01000006">
    <property type="protein sequence ID" value="HGK23232.1"/>
    <property type="molecule type" value="Genomic_DNA"/>
</dbReference>
<dbReference type="GO" id="GO:0005975">
    <property type="term" value="P:carbohydrate metabolic process"/>
    <property type="evidence" value="ECO:0007669"/>
    <property type="project" value="InterPro"/>
</dbReference>
<evidence type="ECO:0000256" key="1">
    <source>
        <dbReference type="ARBA" id="ARBA00001946"/>
    </source>
</evidence>
<dbReference type="InterPro" id="IPR006879">
    <property type="entry name" value="YdjC-like"/>
</dbReference>
<organism evidence="6">
    <name type="scientific">Dictyoglomus thermophilum</name>
    <dbReference type="NCBI Taxonomy" id="14"/>
    <lineage>
        <taxon>Bacteria</taxon>
        <taxon>Pseudomonadati</taxon>
        <taxon>Dictyoglomota</taxon>
        <taxon>Dictyoglomia</taxon>
        <taxon>Dictyoglomales</taxon>
        <taxon>Dictyoglomaceae</taxon>
        <taxon>Dictyoglomus</taxon>
    </lineage>
</organism>
<keyword evidence="2" id="KW-0479">Metal-binding</keyword>
<sequence>MGSLYGFSGKTFIPIVFQFCKEYNLPFRLPKRLSPEIVSQLSQDLIDLHMKLISMARDMGILLIDYLITYPYDLPNCPDYTSFKRMIISLLGRLRPGVSEIVIHPSVESEEIKVINPTWKKRIWEYLIFRDEEVKKVIDEEKIKLISWRDFKKINPYPIHKYGTEISTNMRNNEYDK</sequence>
<protein>
    <submittedName>
        <fullName evidence="6">ChbG/HpnK family deacetylase</fullName>
    </submittedName>
</protein>
<evidence type="ECO:0000256" key="5">
    <source>
        <dbReference type="ARBA" id="ARBA00023277"/>
    </source>
</evidence>
<dbReference type="GO" id="GO:0016787">
    <property type="term" value="F:hydrolase activity"/>
    <property type="evidence" value="ECO:0007669"/>
    <property type="project" value="UniProtKB-KW"/>
</dbReference>
<keyword evidence="5" id="KW-0119">Carbohydrate metabolism</keyword>
<comment type="cofactor">
    <cofactor evidence="1">
        <name>Mg(2+)</name>
        <dbReference type="ChEBI" id="CHEBI:18420"/>
    </cofactor>
</comment>
<evidence type="ECO:0000256" key="3">
    <source>
        <dbReference type="ARBA" id="ARBA00022801"/>
    </source>
</evidence>
<dbReference type="AlphaFoldDB" id="A0A7V3ZHR2"/>
<dbReference type="GO" id="GO:0046872">
    <property type="term" value="F:metal ion binding"/>
    <property type="evidence" value="ECO:0007669"/>
    <property type="project" value="UniProtKB-KW"/>
</dbReference>
<name>A0A7V3ZHR2_DICTH</name>
<keyword evidence="3" id="KW-0378">Hydrolase</keyword>
<dbReference type="Gene3D" id="3.20.20.370">
    <property type="entry name" value="Glycoside hydrolase/deacetylase"/>
    <property type="match status" value="1"/>
</dbReference>
<reference evidence="6" key="1">
    <citation type="journal article" date="2020" name="mSystems">
        <title>Genome- and Community-Level Interaction Insights into Carbon Utilization and Element Cycling Functions of Hydrothermarchaeota in Hydrothermal Sediment.</title>
        <authorList>
            <person name="Zhou Z."/>
            <person name="Liu Y."/>
            <person name="Xu W."/>
            <person name="Pan J."/>
            <person name="Luo Z.H."/>
            <person name="Li M."/>
        </authorList>
    </citation>
    <scope>NUCLEOTIDE SEQUENCE [LARGE SCALE GENOMIC DNA]</scope>
    <source>
        <strain evidence="6">SpSt-70</strain>
    </source>
</reference>
<keyword evidence="4" id="KW-0460">Magnesium</keyword>
<comment type="caution">
    <text evidence="6">The sequence shown here is derived from an EMBL/GenBank/DDBJ whole genome shotgun (WGS) entry which is preliminary data.</text>
</comment>
<dbReference type="Pfam" id="PF04794">
    <property type="entry name" value="YdjC"/>
    <property type="match status" value="1"/>
</dbReference>
<proteinExistence type="predicted"/>
<gene>
    <name evidence="6" type="ORF">ENU78_02100</name>
</gene>
<accession>A0A7V3ZHR2</accession>
<evidence type="ECO:0000256" key="4">
    <source>
        <dbReference type="ARBA" id="ARBA00022842"/>
    </source>
</evidence>